<sequence>MITRQALTLSTVLSGVAIIPVFFSGILSAGAQAADRVPDGTARKAHTPAAQKSVPRVSAKKEPGILGRDEAITVFGHGSTRQMTSITHSMMLQSAPGTSPLKVLSQLPGVVY</sequence>
<dbReference type="EMBL" id="BSNW01000017">
    <property type="protein sequence ID" value="GLQ69435.1"/>
    <property type="molecule type" value="Genomic_DNA"/>
</dbReference>
<organism evidence="2 3">
    <name type="scientific">Gluconobacter albidus</name>
    <dbReference type="NCBI Taxonomy" id="318683"/>
    <lineage>
        <taxon>Bacteria</taxon>
        <taxon>Pseudomonadati</taxon>
        <taxon>Pseudomonadota</taxon>
        <taxon>Alphaproteobacteria</taxon>
        <taxon>Acetobacterales</taxon>
        <taxon>Acetobacteraceae</taxon>
        <taxon>Gluconobacter</taxon>
    </lineage>
</organism>
<gene>
    <name evidence="2" type="ORF">GCM10007866_18860</name>
</gene>
<comment type="caution">
    <text evidence="2">The sequence shown here is derived from an EMBL/GenBank/DDBJ whole genome shotgun (WGS) entry which is preliminary data.</text>
</comment>
<dbReference type="Proteomes" id="UP001156672">
    <property type="component" value="Unassembled WGS sequence"/>
</dbReference>
<evidence type="ECO:0000313" key="2">
    <source>
        <dbReference type="EMBL" id="GLQ69435.1"/>
    </source>
</evidence>
<evidence type="ECO:0008006" key="4">
    <source>
        <dbReference type="Google" id="ProtNLM"/>
    </source>
</evidence>
<dbReference type="RefSeq" id="WP_231865283.1">
    <property type="nucleotide sequence ID" value="NZ_BEWL01000010.1"/>
</dbReference>
<keyword evidence="3" id="KW-1185">Reference proteome</keyword>
<accession>A0ABQ5X0V3</accession>
<evidence type="ECO:0000256" key="1">
    <source>
        <dbReference type="SAM" id="MobiDB-lite"/>
    </source>
</evidence>
<evidence type="ECO:0000313" key="3">
    <source>
        <dbReference type="Proteomes" id="UP001156672"/>
    </source>
</evidence>
<proteinExistence type="predicted"/>
<feature type="region of interest" description="Disordered" evidence="1">
    <location>
        <begin position="38"/>
        <end position="61"/>
    </location>
</feature>
<reference evidence="3" key="1">
    <citation type="journal article" date="2019" name="Int. J. Syst. Evol. Microbiol.">
        <title>The Global Catalogue of Microorganisms (GCM) 10K type strain sequencing project: providing services to taxonomists for standard genome sequencing and annotation.</title>
        <authorList>
            <consortium name="The Broad Institute Genomics Platform"/>
            <consortium name="The Broad Institute Genome Sequencing Center for Infectious Disease"/>
            <person name="Wu L."/>
            <person name="Ma J."/>
        </authorList>
    </citation>
    <scope>NUCLEOTIDE SEQUENCE [LARGE SCALE GENOMIC DNA]</scope>
    <source>
        <strain evidence="3">NBRC 3250</strain>
    </source>
</reference>
<name>A0ABQ5X0V3_9PROT</name>
<protein>
    <recommendedName>
        <fullName evidence="4">TonB-dependent receptor plug domain-containing protein</fullName>
    </recommendedName>
</protein>